<feature type="compositionally biased region" description="Polar residues" evidence="6">
    <location>
        <begin position="274"/>
        <end position="292"/>
    </location>
</feature>
<dbReference type="GO" id="GO:0003729">
    <property type="term" value="F:mRNA binding"/>
    <property type="evidence" value="ECO:0007669"/>
    <property type="project" value="InterPro"/>
</dbReference>
<dbReference type="PANTHER" id="PTHR12547">
    <property type="entry name" value="CCCH ZINC FINGER/TIS11-RELATED"/>
    <property type="match status" value="1"/>
</dbReference>
<feature type="compositionally biased region" description="Polar residues" evidence="6">
    <location>
        <begin position="203"/>
        <end position="217"/>
    </location>
</feature>
<feature type="compositionally biased region" description="Low complexity" evidence="6">
    <location>
        <begin position="45"/>
        <end position="59"/>
    </location>
</feature>
<protein>
    <recommendedName>
        <fullName evidence="7">C3H1-type domain-containing protein</fullName>
    </recommendedName>
</protein>
<dbReference type="STRING" id="1051891.A0A0C3Q5S0"/>
<feature type="domain" description="C3H1-type" evidence="7">
    <location>
        <begin position="129"/>
        <end position="156"/>
    </location>
</feature>
<feature type="compositionally biased region" description="Pro residues" evidence="6">
    <location>
        <begin position="167"/>
        <end position="178"/>
    </location>
</feature>
<reference evidence="8 9" key="1">
    <citation type="submission" date="2014-04" db="EMBL/GenBank/DDBJ databases">
        <authorList>
            <consortium name="DOE Joint Genome Institute"/>
            <person name="Kuo A."/>
            <person name="Girlanda M."/>
            <person name="Perotto S."/>
            <person name="Kohler A."/>
            <person name="Nagy L.G."/>
            <person name="Floudas D."/>
            <person name="Copeland A."/>
            <person name="Barry K.W."/>
            <person name="Cichocki N."/>
            <person name="Veneault-Fourrey C."/>
            <person name="LaButti K."/>
            <person name="Lindquist E.A."/>
            <person name="Lipzen A."/>
            <person name="Lundell T."/>
            <person name="Morin E."/>
            <person name="Murat C."/>
            <person name="Sun H."/>
            <person name="Tunlid A."/>
            <person name="Henrissat B."/>
            <person name="Grigoriev I.V."/>
            <person name="Hibbett D.S."/>
            <person name="Martin F."/>
            <person name="Nordberg H.P."/>
            <person name="Cantor M.N."/>
            <person name="Hua S.X."/>
        </authorList>
    </citation>
    <scope>NUCLEOTIDE SEQUENCE [LARGE SCALE GENOMIC DNA]</scope>
    <source>
        <strain evidence="8 9">MUT 4182</strain>
    </source>
</reference>
<dbReference type="Proteomes" id="UP000054248">
    <property type="component" value="Unassembled WGS sequence"/>
</dbReference>
<dbReference type="InterPro" id="IPR041367">
    <property type="entry name" value="Znf-CCCH_4"/>
</dbReference>
<dbReference type="Gene3D" id="4.10.1000.10">
    <property type="entry name" value="Zinc finger, CCCH-type"/>
    <property type="match status" value="1"/>
</dbReference>
<keyword evidence="3 5" id="KW-0863">Zinc-finger</keyword>
<dbReference type="AlphaFoldDB" id="A0A0C3Q5S0"/>
<gene>
    <name evidence="8" type="ORF">M407DRAFT_31843</name>
</gene>
<dbReference type="EMBL" id="KN823282">
    <property type="protein sequence ID" value="KIO18494.1"/>
    <property type="molecule type" value="Genomic_DNA"/>
</dbReference>
<feature type="domain" description="C3H1-type" evidence="7">
    <location>
        <begin position="80"/>
        <end position="107"/>
    </location>
</feature>
<evidence type="ECO:0000256" key="3">
    <source>
        <dbReference type="ARBA" id="ARBA00022771"/>
    </source>
</evidence>
<feature type="region of interest" description="Disordered" evidence="6">
    <location>
        <begin position="269"/>
        <end position="297"/>
    </location>
</feature>
<evidence type="ECO:0000256" key="2">
    <source>
        <dbReference type="ARBA" id="ARBA00022737"/>
    </source>
</evidence>
<keyword evidence="4 5" id="KW-0862">Zinc</keyword>
<dbReference type="Pfam" id="PF18044">
    <property type="entry name" value="zf-CCCH_4"/>
    <property type="match status" value="1"/>
</dbReference>
<name>A0A0C3Q5S0_9AGAM</name>
<feature type="zinc finger region" description="C3H1-type" evidence="5">
    <location>
        <begin position="129"/>
        <end position="156"/>
    </location>
</feature>
<dbReference type="Pfam" id="PF00642">
    <property type="entry name" value="zf-CCCH"/>
    <property type="match status" value="1"/>
</dbReference>
<evidence type="ECO:0000256" key="4">
    <source>
        <dbReference type="ARBA" id="ARBA00022833"/>
    </source>
</evidence>
<proteinExistence type="predicted"/>
<evidence type="ECO:0000256" key="1">
    <source>
        <dbReference type="ARBA" id="ARBA00022723"/>
    </source>
</evidence>
<feature type="region of interest" description="Disordered" evidence="6">
    <location>
        <begin position="156"/>
        <end position="232"/>
    </location>
</feature>
<evidence type="ECO:0000256" key="5">
    <source>
        <dbReference type="PROSITE-ProRule" id="PRU00723"/>
    </source>
</evidence>
<accession>A0A0C3Q5S0</accession>
<keyword evidence="2" id="KW-0677">Repeat</keyword>
<dbReference type="OrthoDB" id="411372at2759"/>
<feature type="domain" description="C3H1-type" evidence="7">
    <location>
        <begin position="6"/>
        <end position="32"/>
    </location>
</feature>
<feature type="region of interest" description="Disordered" evidence="6">
    <location>
        <begin position="36"/>
        <end position="79"/>
    </location>
</feature>
<keyword evidence="1 5" id="KW-0479">Metal-binding</keyword>
<evidence type="ECO:0000259" key="7">
    <source>
        <dbReference type="PROSITE" id="PS50103"/>
    </source>
</evidence>
<dbReference type="PANTHER" id="PTHR12547:SF18">
    <property type="entry name" value="PROTEIN TIS11"/>
    <property type="match status" value="1"/>
</dbReference>
<feature type="zinc finger region" description="C3H1-type" evidence="5">
    <location>
        <begin position="80"/>
        <end position="107"/>
    </location>
</feature>
<dbReference type="PROSITE" id="PS50103">
    <property type="entry name" value="ZF_C3H1"/>
    <property type="match status" value="3"/>
</dbReference>
<reference evidence="9" key="2">
    <citation type="submission" date="2015-01" db="EMBL/GenBank/DDBJ databases">
        <title>Evolutionary Origins and Diversification of the Mycorrhizal Mutualists.</title>
        <authorList>
            <consortium name="DOE Joint Genome Institute"/>
            <consortium name="Mycorrhizal Genomics Consortium"/>
            <person name="Kohler A."/>
            <person name="Kuo A."/>
            <person name="Nagy L.G."/>
            <person name="Floudas D."/>
            <person name="Copeland A."/>
            <person name="Barry K.W."/>
            <person name="Cichocki N."/>
            <person name="Veneault-Fourrey C."/>
            <person name="LaButti K."/>
            <person name="Lindquist E.A."/>
            <person name="Lipzen A."/>
            <person name="Lundell T."/>
            <person name="Morin E."/>
            <person name="Murat C."/>
            <person name="Riley R."/>
            <person name="Ohm R."/>
            <person name="Sun H."/>
            <person name="Tunlid A."/>
            <person name="Henrissat B."/>
            <person name="Grigoriev I.V."/>
            <person name="Hibbett D.S."/>
            <person name="Martin F."/>
        </authorList>
    </citation>
    <scope>NUCLEOTIDE SEQUENCE [LARGE SCALE GENOMIC DNA]</scope>
    <source>
        <strain evidence="9">MUT 4182</strain>
    </source>
</reference>
<dbReference type="InterPro" id="IPR000571">
    <property type="entry name" value="Znf_CCCH"/>
</dbReference>
<dbReference type="SMART" id="SM00356">
    <property type="entry name" value="ZnF_C3H1"/>
    <property type="match status" value="3"/>
</dbReference>
<sequence>MADQVKRRTRPCAYYQQGKCNRVPCNFSHDIGGMNSNGSNGPFESSVSSSQTPSIVTPPNASQASSDDSHHYPPGSRPSAYRTKPCRFYAKGKCTAGDQCRWSHDPSMMEELEQPEPSVKPGFKVVPASYRTLPCARFQLGHCFYGDDCNFIHSTPPQSTNASTPAANPPKPLGPSPPQLIHKAHSTHHSPAISPLNAPAIRNSISGDTVPSATLSAPTRPRELPPPVSHGGVNWSLPAVGTPGTPSKGLNTPIFAGSPIITSGATEWTHPPVSRSNSLQPNQLADSTTVNGVGSAPPAGRSPFLLTFGEIGPTGLGRTRWRKSAARFADAGWRFSIGYDGYCGAAKVSLVNFSRRGRRR</sequence>
<evidence type="ECO:0000313" key="9">
    <source>
        <dbReference type="Proteomes" id="UP000054248"/>
    </source>
</evidence>
<dbReference type="HOGENOM" id="CLU_769861_0_0_1"/>
<evidence type="ECO:0000256" key="6">
    <source>
        <dbReference type="SAM" id="MobiDB-lite"/>
    </source>
</evidence>
<dbReference type="GO" id="GO:0008270">
    <property type="term" value="F:zinc ion binding"/>
    <property type="evidence" value="ECO:0007669"/>
    <property type="project" value="UniProtKB-KW"/>
</dbReference>
<dbReference type="InterPro" id="IPR036855">
    <property type="entry name" value="Znf_CCCH_sf"/>
</dbReference>
<keyword evidence="9" id="KW-1185">Reference proteome</keyword>
<feature type="zinc finger region" description="C3H1-type" evidence="5">
    <location>
        <begin position="6"/>
        <end position="32"/>
    </location>
</feature>
<organism evidence="8 9">
    <name type="scientific">Tulasnella calospora MUT 4182</name>
    <dbReference type="NCBI Taxonomy" id="1051891"/>
    <lineage>
        <taxon>Eukaryota</taxon>
        <taxon>Fungi</taxon>
        <taxon>Dikarya</taxon>
        <taxon>Basidiomycota</taxon>
        <taxon>Agaricomycotina</taxon>
        <taxon>Agaricomycetes</taxon>
        <taxon>Cantharellales</taxon>
        <taxon>Tulasnellaceae</taxon>
        <taxon>Tulasnella</taxon>
    </lineage>
</organism>
<evidence type="ECO:0000313" key="8">
    <source>
        <dbReference type="EMBL" id="KIO18494.1"/>
    </source>
</evidence>
<dbReference type="InterPro" id="IPR045877">
    <property type="entry name" value="ZFP36-like"/>
</dbReference>
<dbReference type="SUPFAM" id="SSF90229">
    <property type="entry name" value="CCCH zinc finger"/>
    <property type="match status" value="2"/>
</dbReference>
<dbReference type="Gene3D" id="3.30.1370.210">
    <property type="match status" value="1"/>
</dbReference>